<reference evidence="1 2" key="1">
    <citation type="submission" date="2019-02" db="EMBL/GenBank/DDBJ databases">
        <title>Deep-cultivation of Planctomycetes and their phenomic and genomic characterization uncovers novel biology.</title>
        <authorList>
            <person name="Wiegand S."/>
            <person name="Jogler M."/>
            <person name="Boedeker C."/>
            <person name="Pinto D."/>
            <person name="Vollmers J."/>
            <person name="Rivas-Marin E."/>
            <person name="Kohn T."/>
            <person name="Peeters S.H."/>
            <person name="Heuer A."/>
            <person name="Rast P."/>
            <person name="Oberbeckmann S."/>
            <person name="Bunk B."/>
            <person name="Jeske O."/>
            <person name="Meyerdierks A."/>
            <person name="Storesund J.E."/>
            <person name="Kallscheuer N."/>
            <person name="Luecker S."/>
            <person name="Lage O.M."/>
            <person name="Pohl T."/>
            <person name="Merkel B.J."/>
            <person name="Hornburger P."/>
            <person name="Mueller R.-W."/>
            <person name="Bruemmer F."/>
            <person name="Labrenz M."/>
            <person name="Spormann A.M."/>
            <person name="Op den Camp H."/>
            <person name="Overmann J."/>
            <person name="Amann R."/>
            <person name="Jetten M.S.M."/>
            <person name="Mascher T."/>
            <person name="Medema M.H."/>
            <person name="Devos D.P."/>
            <person name="Kaster A.-K."/>
            <person name="Ovreas L."/>
            <person name="Rohde M."/>
            <person name="Galperin M.Y."/>
            <person name="Jogler C."/>
        </authorList>
    </citation>
    <scope>NUCLEOTIDE SEQUENCE [LARGE SCALE GENOMIC DNA]</scope>
    <source>
        <strain evidence="1 2">Pan216</strain>
    </source>
</reference>
<proteinExistence type="predicted"/>
<organism evidence="1 2">
    <name type="scientific">Kolteria novifilia</name>
    <dbReference type="NCBI Taxonomy" id="2527975"/>
    <lineage>
        <taxon>Bacteria</taxon>
        <taxon>Pseudomonadati</taxon>
        <taxon>Planctomycetota</taxon>
        <taxon>Planctomycetia</taxon>
        <taxon>Kolteriales</taxon>
        <taxon>Kolteriaceae</taxon>
        <taxon>Kolteria</taxon>
    </lineage>
</organism>
<gene>
    <name evidence="1" type="ORF">Pan216_23990</name>
</gene>
<dbReference type="EMBL" id="CP036279">
    <property type="protein sequence ID" value="QDU61538.1"/>
    <property type="molecule type" value="Genomic_DNA"/>
</dbReference>
<dbReference type="NCBIfam" id="TIGR04371">
    <property type="entry name" value="methyltran_NanM"/>
    <property type="match status" value="1"/>
</dbReference>
<evidence type="ECO:0008006" key="3">
    <source>
        <dbReference type="Google" id="ProtNLM"/>
    </source>
</evidence>
<dbReference type="OrthoDB" id="112998at2"/>
<dbReference type="InterPro" id="IPR029063">
    <property type="entry name" value="SAM-dependent_MTases_sf"/>
</dbReference>
<evidence type="ECO:0000313" key="1">
    <source>
        <dbReference type="EMBL" id="QDU61538.1"/>
    </source>
</evidence>
<sequence>MIKNAFDPEPHLSESSLEKGLADRTDQLPDALHRGIVERVARMYQHAKEGQRHASGPYRIGGEWASFYEERERLYEPLRQGDIDASLALLRGFWRNELGPLVKEYARFEQLVAREEPATSRFQAGVVRNYLIWNDLVDASPESLRIPDVGNPWGYVIDGVMVAPKATRFHALSTQAQRLVSDAERPWVLEIGAGYGGMAYYLLRDRADVTYVDFDLPETLVLAAYYLLCCLPDRRHFLYGEGEIPWGERSGLASLLLPNFALASVPERSAALVVNSFSLSEMPRGTLAEYCDRIGHITDVYFWHNNVDRWGVVNRGHERIPASAYPLDESLLSLVSKHFDQFHGHGGDYREYLYRRVEAHAQMEA</sequence>
<dbReference type="SUPFAM" id="SSF53335">
    <property type="entry name" value="S-adenosyl-L-methionine-dependent methyltransferases"/>
    <property type="match status" value="1"/>
</dbReference>
<dbReference type="RefSeq" id="WP_145258119.1">
    <property type="nucleotide sequence ID" value="NZ_CP036279.1"/>
</dbReference>
<dbReference type="AlphaFoldDB" id="A0A518B3H0"/>
<accession>A0A518B3H0</accession>
<name>A0A518B3H0_9BACT</name>
<evidence type="ECO:0000313" key="2">
    <source>
        <dbReference type="Proteomes" id="UP000317093"/>
    </source>
</evidence>
<dbReference type="InterPro" id="IPR030807">
    <property type="entry name" value="Methyltran_NanM"/>
</dbReference>
<keyword evidence="2" id="KW-1185">Reference proteome</keyword>
<dbReference type="Proteomes" id="UP000317093">
    <property type="component" value="Chromosome"/>
</dbReference>
<dbReference type="KEGG" id="knv:Pan216_23990"/>
<protein>
    <recommendedName>
        <fullName evidence="3">Sugar O-methyltransferase</fullName>
    </recommendedName>
</protein>